<gene>
    <name evidence="3" type="ORF">H4R34_002251</name>
</gene>
<dbReference type="Proteomes" id="UP001151582">
    <property type="component" value="Unassembled WGS sequence"/>
</dbReference>
<sequence>MSGQPLLSTRSATPDLAKGVITDTGQLPQSTALSSNLSAQPNTNHGSEKAKAPLDGYLTERRQWFTTLKLLGFDAQRLCVGPYTGILVHADVFCQGHHHLKAAELVLKFFFDQLHPSQAREAFAGCYPACDPRQTREFRNVAFKWLEQLRKESAAPDSPHIALSTQTLPIIHPALTFPYTLPVRRTHLDECRGPRFESLLFYFSRHVLVTVLVRDFGWYSSYRRPAKCPDYSKPVTSHGSRSHGSTTQASSTLQGFLDAAVESRTSEADAVSRLVMAHINQEMHKFRTTLRVNAHVQHQWQITATQLARMYEAHSNRLAEVRAKRQSLQLTPLPASSEMAAIDANTNSHKDHNGKPWLPGIHDDHHAGITWSKATQQHEALLNQRVTATLALWAQVQQALRDFAQQQPVFDHLWEQQSRPAKLRAVNHPIDIPDALAGSWQRWLQREQITPYRASKLSLVDVVKMWRLATGATLHALGLSST</sequence>
<evidence type="ECO:0000259" key="2">
    <source>
        <dbReference type="Pfam" id="PF14661"/>
    </source>
</evidence>
<dbReference type="Pfam" id="PF14661">
    <property type="entry name" value="HAUS6_N"/>
    <property type="match status" value="2"/>
</dbReference>
<dbReference type="EMBL" id="JANBQB010000143">
    <property type="protein sequence ID" value="KAJ1980966.1"/>
    <property type="molecule type" value="Genomic_DNA"/>
</dbReference>
<dbReference type="PANTHER" id="PTHR16151:SF2">
    <property type="entry name" value="HAUS AUGMIN-LIKE COMPLEX SUBUNIT 6"/>
    <property type="match status" value="1"/>
</dbReference>
<feature type="compositionally biased region" description="Polar residues" evidence="1">
    <location>
        <begin position="31"/>
        <end position="45"/>
    </location>
</feature>
<evidence type="ECO:0000313" key="3">
    <source>
        <dbReference type="EMBL" id="KAJ1980966.1"/>
    </source>
</evidence>
<dbReference type="PANTHER" id="PTHR16151">
    <property type="entry name" value="HAUS AUGMIN-LIKE COMPLEX SUBUNIT 6"/>
    <property type="match status" value="1"/>
</dbReference>
<dbReference type="InterPro" id="IPR026797">
    <property type="entry name" value="HAUS_6"/>
</dbReference>
<keyword evidence="4" id="KW-1185">Reference proteome</keyword>
<dbReference type="GO" id="GO:0051225">
    <property type="term" value="P:spindle assembly"/>
    <property type="evidence" value="ECO:0007669"/>
    <property type="project" value="InterPro"/>
</dbReference>
<proteinExistence type="predicted"/>
<feature type="non-terminal residue" evidence="3">
    <location>
        <position position="482"/>
    </location>
</feature>
<feature type="domain" description="HAUS augmin-like complex subunit 6 N-terminal" evidence="2">
    <location>
        <begin position="183"/>
        <end position="215"/>
    </location>
</feature>
<protein>
    <recommendedName>
        <fullName evidence="2">HAUS augmin-like complex subunit 6 N-terminal domain-containing protein</fullName>
    </recommendedName>
</protein>
<dbReference type="AlphaFoldDB" id="A0A9W8EE90"/>
<reference evidence="3" key="1">
    <citation type="submission" date="2022-07" db="EMBL/GenBank/DDBJ databases">
        <title>Phylogenomic reconstructions and comparative analyses of Kickxellomycotina fungi.</title>
        <authorList>
            <person name="Reynolds N.K."/>
            <person name="Stajich J.E."/>
            <person name="Barry K."/>
            <person name="Grigoriev I.V."/>
            <person name="Crous P."/>
            <person name="Smith M.E."/>
        </authorList>
    </citation>
    <scope>NUCLEOTIDE SEQUENCE</scope>
    <source>
        <strain evidence="3">RSA 567</strain>
    </source>
</reference>
<dbReference type="GO" id="GO:0070652">
    <property type="term" value="C:HAUS complex"/>
    <property type="evidence" value="ECO:0007669"/>
    <property type="project" value="InterPro"/>
</dbReference>
<feature type="domain" description="HAUS augmin-like complex subunit 6 N-terminal" evidence="2">
    <location>
        <begin position="65"/>
        <end position="162"/>
    </location>
</feature>
<organism evidence="3 4">
    <name type="scientific">Dimargaris verticillata</name>
    <dbReference type="NCBI Taxonomy" id="2761393"/>
    <lineage>
        <taxon>Eukaryota</taxon>
        <taxon>Fungi</taxon>
        <taxon>Fungi incertae sedis</taxon>
        <taxon>Zoopagomycota</taxon>
        <taxon>Kickxellomycotina</taxon>
        <taxon>Dimargaritomycetes</taxon>
        <taxon>Dimargaritales</taxon>
        <taxon>Dimargaritaceae</taxon>
        <taxon>Dimargaris</taxon>
    </lineage>
</organism>
<dbReference type="OrthoDB" id="5575722at2759"/>
<comment type="caution">
    <text evidence="3">The sequence shown here is derived from an EMBL/GenBank/DDBJ whole genome shotgun (WGS) entry which is preliminary data.</text>
</comment>
<dbReference type="GO" id="GO:1990498">
    <property type="term" value="C:mitotic spindle microtubule"/>
    <property type="evidence" value="ECO:0007669"/>
    <property type="project" value="TreeGrafter"/>
</dbReference>
<feature type="region of interest" description="Disordered" evidence="1">
    <location>
        <begin position="31"/>
        <end position="51"/>
    </location>
</feature>
<dbReference type="InterPro" id="IPR028163">
    <property type="entry name" value="HAUS_6_N"/>
</dbReference>
<accession>A0A9W8EE90</accession>
<dbReference type="GO" id="GO:0008017">
    <property type="term" value="F:microtubule binding"/>
    <property type="evidence" value="ECO:0007669"/>
    <property type="project" value="TreeGrafter"/>
</dbReference>
<evidence type="ECO:0000256" key="1">
    <source>
        <dbReference type="SAM" id="MobiDB-lite"/>
    </source>
</evidence>
<name>A0A9W8EE90_9FUNG</name>
<evidence type="ECO:0000313" key="4">
    <source>
        <dbReference type="Proteomes" id="UP001151582"/>
    </source>
</evidence>